<dbReference type="PANTHER" id="PTHR22642:SF21">
    <property type="entry name" value="PERIPLASMIC PROTEIN"/>
    <property type="match status" value="1"/>
</dbReference>
<dbReference type="Gene3D" id="2.30.40.10">
    <property type="entry name" value="Urease, subunit C, domain 1"/>
    <property type="match status" value="1"/>
</dbReference>
<organism evidence="2 3">
    <name type="scientific">Pseudomonas fluorescens</name>
    <dbReference type="NCBI Taxonomy" id="294"/>
    <lineage>
        <taxon>Bacteria</taxon>
        <taxon>Pseudomonadati</taxon>
        <taxon>Pseudomonadota</taxon>
        <taxon>Gammaproteobacteria</taxon>
        <taxon>Pseudomonadales</taxon>
        <taxon>Pseudomonadaceae</taxon>
        <taxon>Pseudomonas</taxon>
    </lineage>
</organism>
<dbReference type="InterPro" id="IPR013108">
    <property type="entry name" value="Amidohydro_3"/>
</dbReference>
<dbReference type="GO" id="GO:0016810">
    <property type="term" value="F:hydrolase activity, acting on carbon-nitrogen (but not peptide) bonds"/>
    <property type="evidence" value="ECO:0007669"/>
    <property type="project" value="InterPro"/>
</dbReference>
<gene>
    <name evidence="2" type="primary">nfdA_1</name>
    <name evidence="2" type="ORF">PS712_00101</name>
</gene>
<protein>
    <submittedName>
        <fullName evidence="2">N-substituted formamide deformylase</fullName>
        <ecNumber evidence="2">3.5.1.91</ecNumber>
    </submittedName>
</protein>
<dbReference type="Proteomes" id="UP000326018">
    <property type="component" value="Unassembled WGS sequence"/>
</dbReference>
<dbReference type="InterPro" id="IPR011059">
    <property type="entry name" value="Metal-dep_hydrolase_composite"/>
</dbReference>
<proteinExistence type="predicted"/>
<dbReference type="SUPFAM" id="SSF51338">
    <property type="entry name" value="Composite domain of metallo-dependent hydrolases"/>
    <property type="match status" value="1"/>
</dbReference>
<dbReference type="CDD" id="cd01300">
    <property type="entry name" value="YtcJ_like"/>
    <property type="match status" value="1"/>
</dbReference>
<dbReference type="OrthoDB" id="9031471at2"/>
<dbReference type="Gene3D" id="3.10.310.70">
    <property type="match status" value="1"/>
</dbReference>
<feature type="domain" description="Amidohydrolase 3" evidence="1">
    <location>
        <begin position="97"/>
        <end position="579"/>
    </location>
</feature>
<evidence type="ECO:0000313" key="2">
    <source>
        <dbReference type="EMBL" id="VVN66044.1"/>
    </source>
</evidence>
<dbReference type="InterPro" id="IPR033932">
    <property type="entry name" value="YtcJ-like"/>
</dbReference>
<dbReference type="Gene3D" id="3.20.20.140">
    <property type="entry name" value="Metal-dependent hydrolases"/>
    <property type="match status" value="1"/>
</dbReference>
<reference evidence="2 3" key="1">
    <citation type="submission" date="2019-09" db="EMBL/GenBank/DDBJ databases">
        <authorList>
            <person name="Chandra G."/>
            <person name="Truman W A."/>
        </authorList>
    </citation>
    <scope>NUCLEOTIDE SEQUENCE [LARGE SCALE GENOMIC DNA]</scope>
    <source>
        <strain evidence="2">PS712</strain>
    </source>
</reference>
<dbReference type="InterPro" id="IPR032466">
    <property type="entry name" value="Metal_Hydrolase"/>
</dbReference>
<name>A0A5E6ZMJ4_PSEFL</name>
<dbReference type="AlphaFoldDB" id="A0A5E6ZMJ4"/>
<dbReference type="InterPro" id="IPR006311">
    <property type="entry name" value="TAT_signal"/>
</dbReference>
<dbReference type="SUPFAM" id="SSF51556">
    <property type="entry name" value="Metallo-dependent hydrolases"/>
    <property type="match status" value="1"/>
</dbReference>
<dbReference type="EMBL" id="CABVIB010000001">
    <property type="protein sequence ID" value="VVN66044.1"/>
    <property type="molecule type" value="Genomic_DNA"/>
</dbReference>
<dbReference type="Pfam" id="PF07969">
    <property type="entry name" value="Amidohydro_3"/>
    <property type="match status" value="1"/>
</dbReference>
<dbReference type="EC" id="3.5.1.91" evidence="2"/>
<evidence type="ECO:0000313" key="3">
    <source>
        <dbReference type="Proteomes" id="UP000326018"/>
    </source>
</evidence>
<sequence>MSDDSTDSSRRRFLADSSILGGVGALWCAMPFTVSAGSSTSNVQGGTLNADLIMLNGRFHTVDREKPTASAVAIKDGKFIAVGSDEEIMATRGSTTQVIDLKKRTAIPGLNDSHIHLIRGGLNFNLELRWEGVPSLADALRMLKAQADRTPAPQWVRVVGGWTEFQFAEKRMPTLDELNKAAPDTPVFVLHLYDRALLNRAALKVVGYTRDTPNPPGGEIQRDANGDPTGMLIARPNALILYSTLAKGPMLPLEYQVNSTRQFMRELNRLGVTSAIDAGGGFQNYPDDYKVIRELAEKNQLSVRIAYNLFTQKPKQELADFKNWTSMVKPGDGNDFFRHNGAGEMLVFSAADFEDFVEPRPDLSQSMEQELEPVVRHLVEHRWPFRLHATYNESITRMLSVFEKVNRDIPFNGLPWFFDHAETISPENIERVRALGGGIAIQDRMAFQGEYFVERYGNKAAQQTPPIQRMLSEGVPVGAGTDATRVSSYNPWTSLYWLVSGKTVGGMTLYPQGLSRDTALQLYTHGSAWFSSEQGKKGQIKVGQLADVVALSADFFSVDEESIKWIESVLTVVGGQVVYGAGEFDQLAPPAIPVMPDWSPVAKVPGHWKPNAMVAAGVHQCSGPCAVHSHSHERARLSSVPVNDFAGFWGAFGCSCFAF</sequence>
<keyword evidence="2" id="KW-0378">Hydrolase</keyword>
<accession>A0A5E6ZMJ4</accession>
<dbReference type="PANTHER" id="PTHR22642">
    <property type="entry name" value="IMIDAZOLONEPROPIONASE"/>
    <property type="match status" value="1"/>
</dbReference>
<evidence type="ECO:0000259" key="1">
    <source>
        <dbReference type="Pfam" id="PF07969"/>
    </source>
</evidence>
<dbReference type="PROSITE" id="PS51318">
    <property type="entry name" value="TAT"/>
    <property type="match status" value="1"/>
</dbReference>